<proteinExistence type="predicted"/>
<feature type="region of interest" description="Disordered" evidence="1">
    <location>
        <begin position="31"/>
        <end position="58"/>
    </location>
</feature>
<reference evidence="2" key="1">
    <citation type="submission" date="2019-04" db="EMBL/GenBank/DDBJ databases">
        <authorList>
            <person name="Alioto T."/>
            <person name="Alioto T."/>
        </authorList>
    </citation>
    <scope>NUCLEOTIDE SEQUENCE [LARGE SCALE GENOMIC DNA]</scope>
</reference>
<protein>
    <submittedName>
        <fullName evidence="2">Uncharacterized protein</fullName>
    </submittedName>
</protein>
<dbReference type="EMBL" id="CABDUW010000575">
    <property type="protein sequence ID" value="VTJ71616.1"/>
    <property type="molecule type" value="Genomic_DNA"/>
</dbReference>
<evidence type="ECO:0000313" key="3">
    <source>
        <dbReference type="Proteomes" id="UP000335636"/>
    </source>
</evidence>
<accession>A0A5E4BQT3</accession>
<organism evidence="2 3">
    <name type="scientific">Marmota monax</name>
    <name type="common">Woodchuck</name>
    <dbReference type="NCBI Taxonomy" id="9995"/>
    <lineage>
        <taxon>Eukaryota</taxon>
        <taxon>Metazoa</taxon>
        <taxon>Chordata</taxon>
        <taxon>Craniata</taxon>
        <taxon>Vertebrata</taxon>
        <taxon>Euteleostomi</taxon>
        <taxon>Mammalia</taxon>
        <taxon>Eutheria</taxon>
        <taxon>Euarchontoglires</taxon>
        <taxon>Glires</taxon>
        <taxon>Rodentia</taxon>
        <taxon>Sciuromorpha</taxon>
        <taxon>Sciuridae</taxon>
        <taxon>Xerinae</taxon>
        <taxon>Marmotini</taxon>
        <taxon>Marmota</taxon>
    </lineage>
</organism>
<dbReference type="Proteomes" id="UP000335636">
    <property type="component" value="Unassembled WGS sequence"/>
</dbReference>
<feature type="non-terminal residue" evidence="2">
    <location>
        <position position="1"/>
    </location>
</feature>
<comment type="caution">
    <text evidence="2">The sequence shown here is derived from an EMBL/GenBank/DDBJ whole genome shotgun (WGS) entry which is preliminary data.</text>
</comment>
<gene>
    <name evidence="2" type="ORF">MONAX_5E036935</name>
</gene>
<name>A0A5E4BQT3_MARMO</name>
<feature type="compositionally biased region" description="Basic and acidic residues" evidence="1">
    <location>
        <begin position="37"/>
        <end position="58"/>
    </location>
</feature>
<evidence type="ECO:0000313" key="2">
    <source>
        <dbReference type="EMBL" id="VTJ71616.1"/>
    </source>
</evidence>
<evidence type="ECO:0000256" key="1">
    <source>
        <dbReference type="SAM" id="MobiDB-lite"/>
    </source>
</evidence>
<feature type="non-terminal residue" evidence="2">
    <location>
        <position position="58"/>
    </location>
</feature>
<keyword evidence="3" id="KW-1185">Reference proteome</keyword>
<dbReference type="AlphaFoldDB" id="A0A5E4BQT3"/>
<sequence length="58" mass="6707">RRLTTSLHLCRRLDNLLVLVYPLPLFRRFLSPGKGLTVKDDDGDYRNPKPKKDGSPRT</sequence>